<dbReference type="Proteomes" id="UP000032735">
    <property type="component" value="Chromosome"/>
</dbReference>
<dbReference type="EMBL" id="FO704551">
    <property type="protein sequence ID" value="CDG21634.1"/>
    <property type="molecule type" value="Genomic_DNA"/>
</dbReference>
<evidence type="ECO:0000313" key="2">
    <source>
        <dbReference type="Proteomes" id="UP000032735"/>
    </source>
</evidence>
<dbReference type="HOGENOM" id="CLU_3425038_0_0_6"/>
<accession>A0A068R3L9</accession>
<protein>
    <submittedName>
        <fullName evidence="1">Uncharacterized protein</fullName>
    </submittedName>
</protein>
<organism evidence="1 2">
    <name type="scientific">Xenorhabdus poinarii G6</name>
    <dbReference type="NCBI Taxonomy" id="1354304"/>
    <lineage>
        <taxon>Bacteria</taxon>
        <taxon>Pseudomonadati</taxon>
        <taxon>Pseudomonadota</taxon>
        <taxon>Gammaproteobacteria</taxon>
        <taxon>Enterobacterales</taxon>
        <taxon>Morganellaceae</taxon>
        <taxon>Xenorhabdus</taxon>
    </lineage>
</organism>
<sequence length="22" mass="2878">MIFHYERAKTKWFFKRLNDAIY</sequence>
<name>A0A068R3L9_9GAMM</name>
<proteinExistence type="predicted"/>
<dbReference type="KEGG" id="xpo:XPG1_1979"/>
<gene>
    <name evidence="1" type="ORF">XPG1_1979</name>
</gene>
<keyword evidence="2" id="KW-1185">Reference proteome</keyword>
<reference evidence="1 2" key="1">
    <citation type="submission" date="2013-07" db="EMBL/GenBank/DDBJ databases">
        <authorList>
            <person name="Genoscope - CEA"/>
        </authorList>
    </citation>
    <scope>NUCLEOTIDE SEQUENCE [LARGE SCALE GENOMIC DNA]</scope>
    <source>
        <strain evidence="1 2">G6</strain>
    </source>
</reference>
<dbReference type="AlphaFoldDB" id="A0A068R3L9"/>
<evidence type="ECO:0000313" key="1">
    <source>
        <dbReference type="EMBL" id="CDG21634.1"/>
    </source>
</evidence>